<evidence type="ECO:0000256" key="1">
    <source>
        <dbReference type="SAM" id="Phobius"/>
    </source>
</evidence>
<proteinExistence type="predicted"/>
<feature type="transmembrane region" description="Helical" evidence="1">
    <location>
        <begin position="137"/>
        <end position="154"/>
    </location>
</feature>
<reference evidence="2" key="1">
    <citation type="submission" date="2011-12" db="EMBL/GenBank/DDBJ databases">
        <title>Comparative genomics of primate cytomegaloviruses.</title>
        <authorList>
            <person name="Davison A.J."/>
            <person name="Holton M."/>
            <person name="Dolan A."/>
            <person name="Dargan D.J."/>
            <person name="Gatherer D."/>
            <person name="Hayward G.S."/>
        </authorList>
    </citation>
    <scope>NUCLEOTIDE SEQUENCE [LARGE SCALE GENOMIC DNA]</scope>
    <source>
        <strain evidence="2">Colburn</strain>
    </source>
</reference>
<feature type="transmembrane region" description="Helical" evidence="1">
    <location>
        <begin position="174"/>
        <end position="196"/>
    </location>
</feature>
<organismHost>
    <name type="scientific">Macaca</name>
    <name type="common">macaques</name>
    <dbReference type="NCBI Taxonomy" id="9539"/>
</organismHost>
<sequence length="206" mass="23929">MKTFRHIPKTHWTLIWLYAIYLFNTVDYLEADLQTYHTQVGSSITFVDLEDITLFSGGEWWLQNPLCHKTKGYCRLCRINYKTSNDPIVEYKLINPLADLFNHTCNKTALHIYNISIYAANTTYRLLKTDGKKNSTTYYYLTVLAKIPITYVQYVTTPSLDKNFNSLKFSGSNFTTPIIVTVITAALCTVFGYVCYHRLRKNIRSL</sequence>
<evidence type="ECO:0000313" key="3">
    <source>
        <dbReference type="Proteomes" id="UP000113346"/>
    </source>
</evidence>
<evidence type="ECO:0000313" key="2">
    <source>
        <dbReference type="EMBL" id="AEV80540.1"/>
    </source>
</evidence>
<name>G8XTP8_SCMVC</name>
<keyword evidence="1" id="KW-0472">Membrane</keyword>
<dbReference type="EMBL" id="FJ483969">
    <property type="protein sequence ID" value="AEV80540.1"/>
    <property type="molecule type" value="Genomic_DNA"/>
</dbReference>
<dbReference type="Proteomes" id="UP000113346">
    <property type="component" value="Segment"/>
</dbReference>
<organism evidence="2 3">
    <name type="scientific">Simian cytomegalovirus (strain Colburn)</name>
    <dbReference type="NCBI Taxonomy" id="50292"/>
    <lineage>
        <taxon>Viruses</taxon>
        <taxon>Duplodnaviria</taxon>
        <taxon>Heunggongvirae</taxon>
        <taxon>Peploviricota</taxon>
        <taxon>Herviviricetes</taxon>
        <taxon>Herpesvirales</taxon>
        <taxon>Orthoherpesviridae</taxon>
        <taxon>Betaherpesvirinae</taxon>
        <taxon>Cytomegalovirus</taxon>
        <taxon>Cytomegalovirus cercopithecinebeta5</taxon>
    </lineage>
</organism>
<accession>G8XTP8</accession>
<gene>
    <name evidence="2" type="primary">RL11C</name>
</gene>
<keyword evidence="1" id="KW-1133">Transmembrane helix</keyword>
<keyword evidence="1" id="KW-0812">Transmembrane</keyword>
<protein>
    <submittedName>
        <fullName evidence="2">Membrane protein RL11C</fullName>
    </submittedName>
</protein>